<organism evidence="2 3">
    <name type="scientific">Plasmodium vivax Mauritania I</name>
    <dbReference type="NCBI Taxonomy" id="1035515"/>
    <lineage>
        <taxon>Eukaryota</taxon>
        <taxon>Sar</taxon>
        <taxon>Alveolata</taxon>
        <taxon>Apicomplexa</taxon>
        <taxon>Aconoidasida</taxon>
        <taxon>Haemosporida</taxon>
        <taxon>Plasmodiidae</taxon>
        <taxon>Plasmodium</taxon>
        <taxon>Plasmodium (Plasmodium)</taxon>
    </lineage>
</organism>
<dbReference type="OrthoDB" id="383226at2759"/>
<dbReference type="AlphaFoldDB" id="A0A0J9T578"/>
<name>A0A0J9T578_PLAVI</name>
<evidence type="ECO:0000313" key="2">
    <source>
        <dbReference type="EMBL" id="KMZ90590.1"/>
    </source>
</evidence>
<reference evidence="2 3" key="1">
    <citation type="submission" date="2011-08" db="EMBL/GenBank/DDBJ databases">
        <title>The Genome Sequence of Plasmodium vivax Mauritania I.</title>
        <authorList>
            <consortium name="The Broad Institute Genome Sequencing Platform"/>
            <consortium name="The Broad Institute Genome Sequencing Center for Infectious Disease"/>
            <person name="Neafsey D."/>
            <person name="Carlton J."/>
            <person name="Barnwell J."/>
            <person name="Collins W."/>
            <person name="Escalante A."/>
            <person name="Mullikin J."/>
            <person name="Saul A."/>
            <person name="Guigo R."/>
            <person name="Camara F."/>
            <person name="Young S.K."/>
            <person name="Zeng Q."/>
            <person name="Gargeya S."/>
            <person name="Fitzgerald M."/>
            <person name="Haas B."/>
            <person name="Abouelleil A."/>
            <person name="Alvarado L."/>
            <person name="Arachchi H.M."/>
            <person name="Berlin A."/>
            <person name="Brown A."/>
            <person name="Chapman S.B."/>
            <person name="Chen Z."/>
            <person name="Dunbar C."/>
            <person name="Freedman E."/>
            <person name="Gearin G."/>
            <person name="Gellesch M."/>
            <person name="Goldberg J."/>
            <person name="Griggs A."/>
            <person name="Gujja S."/>
            <person name="Heiman D."/>
            <person name="Howarth C."/>
            <person name="Larson L."/>
            <person name="Lui A."/>
            <person name="MacDonald P.J.P."/>
            <person name="Montmayeur A."/>
            <person name="Murphy C."/>
            <person name="Neiman D."/>
            <person name="Pearson M."/>
            <person name="Priest M."/>
            <person name="Roberts A."/>
            <person name="Saif S."/>
            <person name="Shea T."/>
            <person name="Shenoy N."/>
            <person name="Sisk P."/>
            <person name="Stolte C."/>
            <person name="Sykes S."/>
            <person name="Wortman J."/>
            <person name="Nusbaum C."/>
            <person name="Birren B."/>
        </authorList>
    </citation>
    <scope>NUCLEOTIDE SEQUENCE [LARGE SCALE GENOMIC DNA]</scope>
    <source>
        <strain evidence="2 3">Mauritania I</strain>
    </source>
</reference>
<feature type="region of interest" description="Disordered" evidence="1">
    <location>
        <begin position="164"/>
        <end position="218"/>
    </location>
</feature>
<dbReference type="EMBL" id="KQ235106">
    <property type="protein sequence ID" value="KMZ90590.1"/>
    <property type="molecule type" value="Genomic_DNA"/>
</dbReference>
<sequence length="295" mass="33961">MNALCYVHNEGRRNGFNSNICNYLYYWLSDMLVTHLEKKQLYVQILSILYGFLYYDNKKPICNKIDYTVDENHIEKIKLIFDYSQDYNTYMTQLTKDNHLCNEKYQKYLQNYVNIYKEMQSKCEGKKNSVKYCEYFEKYFLDKDLSGLSTWTCELEKTKEYTSHISGGSSGDLGGTQLKQTLREGSGSGEQARTSDPHLDGRSTGVDITPKHSDDPPTPITSKGITAMASTAGFLVPSFLMYKFTPAGTWINKLLGRTPNINHMPLRDSGLIEQIPDSVRFNTENDRFNISYSPE</sequence>
<accession>A0A0J9T578</accession>
<dbReference type="Pfam" id="PF05795">
    <property type="entry name" value="Plasmodium_Vir"/>
    <property type="match status" value="1"/>
</dbReference>
<evidence type="ECO:0000256" key="1">
    <source>
        <dbReference type="SAM" id="MobiDB-lite"/>
    </source>
</evidence>
<dbReference type="InterPro" id="IPR008780">
    <property type="entry name" value="Plasmodium_Vir"/>
</dbReference>
<protein>
    <recommendedName>
        <fullName evidence="4">VIR protein</fullName>
    </recommendedName>
</protein>
<dbReference type="Proteomes" id="UP000053776">
    <property type="component" value="Unassembled WGS sequence"/>
</dbReference>
<evidence type="ECO:0008006" key="4">
    <source>
        <dbReference type="Google" id="ProtNLM"/>
    </source>
</evidence>
<evidence type="ECO:0000313" key="3">
    <source>
        <dbReference type="Proteomes" id="UP000053776"/>
    </source>
</evidence>
<proteinExistence type="predicted"/>
<gene>
    <name evidence="2" type="ORF">PVMG_05737</name>
</gene>